<dbReference type="SUPFAM" id="SSF54211">
    <property type="entry name" value="Ribosomal protein S5 domain 2-like"/>
    <property type="match status" value="1"/>
</dbReference>
<proteinExistence type="predicted"/>
<keyword evidence="1" id="KW-0479">Metal-binding</keyword>
<sequence>MYKCSECWSESPKWAWKCPNCWSWNTLTEQEENKSKQTKSIWKQKDTFKILENSEQIVRKTLSSDELNNVLGWWIVPWSLILLSWEPWIWKSTMSLQIADWYAKKDSDVLYISSEENIFQLSGRANRLNIANQNIQILNSSNLEDISETIEKSKVELIIVDSISVVYSSDVTSSSWSISQIRYIAERLMEIAKRTQKSIILIWHVTKDWAISWPKALEHLVDTVLYLEWSKYENYRILRSLKNRFGPTDEVGLFLMTETWLADLKNPWLEFINKDDQNLSGSALAMTMEWNRPMLIEIEALTTYTKFWYPKRSARWINAWKLDLMIAVLTKFSDTKLESYDAYLNISRWLSIQEPWIDLAVLAAIISSKKNKPLWKIVFIWEVSLTWVIKNVFQLERRVDEAIKLWFEKIVIPAWIYKWKKWAWIISEIKNMKDLDKMI</sequence>
<dbReference type="GO" id="GO:0140664">
    <property type="term" value="F:ATP-dependent DNA damage sensor activity"/>
    <property type="evidence" value="ECO:0007669"/>
    <property type="project" value="InterPro"/>
</dbReference>
<dbReference type="PRINTS" id="PR01874">
    <property type="entry name" value="DNAREPAIRADA"/>
</dbReference>
<dbReference type="InterPro" id="IPR041166">
    <property type="entry name" value="Rubredoxin_2"/>
</dbReference>
<dbReference type="PANTHER" id="PTHR32472:SF10">
    <property type="entry name" value="DNA REPAIR PROTEIN RADA-LIKE PROTEIN"/>
    <property type="match status" value="1"/>
</dbReference>
<evidence type="ECO:0000313" key="3">
    <source>
        <dbReference type="EMBL" id="EKE28802.1"/>
    </source>
</evidence>
<dbReference type="PROSITE" id="PS50162">
    <property type="entry name" value="RECA_2"/>
    <property type="match status" value="1"/>
</dbReference>
<dbReference type="SUPFAM" id="SSF52540">
    <property type="entry name" value="P-loop containing nucleoside triphosphate hydrolases"/>
    <property type="match status" value="1"/>
</dbReference>
<evidence type="ECO:0000256" key="1">
    <source>
        <dbReference type="ARBA" id="ARBA00022723"/>
    </source>
</evidence>
<dbReference type="PANTHER" id="PTHR32472">
    <property type="entry name" value="DNA REPAIR PROTEIN RADA"/>
    <property type="match status" value="1"/>
</dbReference>
<accession>K2G399</accession>
<dbReference type="EMBL" id="AMFJ01000287">
    <property type="protein sequence ID" value="EKE28802.1"/>
    <property type="molecule type" value="Genomic_DNA"/>
</dbReference>
<feature type="domain" description="RecA family profile 1" evidence="2">
    <location>
        <begin position="56"/>
        <end position="205"/>
    </location>
</feature>
<dbReference type="GO" id="GO:0046872">
    <property type="term" value="F:metal ion binding"/>
    <property type="evidence" value="ECO:0007669"/>
    <property type="project" value="UniProtKB-KW"/>
</dbReference>
<dbReference type="GO" id="GO:0005829">
    <property type="term" value="C:cytosol"/>
    <property type="evidence" value="ECO:0007669"/>
    <property type="project" value="TreeGrafter"/>
</dbReference>
<dbReference type="Gene3D" id="3.40.50.300">
    <property type="entry name" value="P-loop containing nucleotide triphosphate hydrolases"/>
    <property type="match status" value="1"/>
</dbReference>
<gene>
    <name evidence="3" type="ORF">ACD_3C00013G0015</name>
</gene>
<dbReference type="AlphaFoldDB" id="K2G399"/>
<dbReference type="Pfam" id="PF18073">
    <property type="entry name" value="Zn_ribbon_LapB"/>
    <property type="match status" value="1"/>
</dbReference>
<dbReference type="GO" id="GO:0005524">
    <property type="term" value="F:ATP binding"/>
    <property type="evidence" value="ECO:0007669"/>
    <property type="project" value="InterPro"/>
</dbReference>
<dbReference type="InterPro" id="IPR020588">
    <property type="entry name" value="RecA_ATP-bd"/>
</dbReference>
<dbReference type="InterPro" id="IPR020568">
    <property type="entry name" value="Ribosomal_Su5_D2-typ_SF"/>
</dbReference>
<organism evidence="3">
    <name type="scientific">uncultured bacterium</name>
    <name type="common">gcode 4</name>
    <dbReference type="NCBI Taxonomy" id="1234023"/>
    <lineage>
        <taxon>Bacteria</taxon>
        <taxon>environmental samples</taxon>
    </lineage>
</organism>
<dbReference type="GO" id="GO:0003677">
    <property type="term" value="F:DNA binding"/>
    <property type="evidence" value="ECO:0007669"/>
    <property type="project" value="InterPro"/>
</dbReference>
<comment type="caution">
    <text evidence="3">The sequence shown here is derived from an EMBL/GenBank/DDBJ whole genome shotgun (WGS) entry which is preliminary data.</text>
</comment>
<dbReference type="InterPro" id="IPR027417">
    <property type="entry name" value="P-loop_NTPase"/>
</dbReference>
<reference evidence="3" key="1">
    <citation type="journal article" date="2012" name="Science">
        <title>Fermentation, hydrogen, and sulfur metabolism in multiple uncultivated bacterial phyla.</title>
        <authorList>
            <person name="Wrighton K.C."/>
            <person name="Thomas B.C."/>
            <person name="Sharon I."/>
            <person name="Miller C.S."/>
            <person name="Castelle C.J."/>
            <person name="VerBerkmoes N.C."/>
            <person name="Wilkins M.J."/>
            <person name="Hettich R.L."/>
            <person name="Lipton M.S."/>
            <person name="Williams K.H."/>
            <person name="Long P.E."/>
            <person name="Banfield J.F."/>
        </authorList>
    </citation>
    <scope>NUCLEOTIDE SEQUENCE [LARGE SCALE GENOMIC DNA]</scope>
</reference>
<name>K2G399_9BACT</name>
<dbReference type="GO" id="GO:0000725">
    <property type="term" value="P:recombinational repair"/>
    <property type="evidence" value="ECO:0007669"/>
    <property type="project" value="TreeGrafter"/>
</dbReference>
<protein>
    <submittedName>
        <fullName evidence="3">DNA repair protein radA</fullName>
    </submittedName>
</protein>
<evidence type="ECO:0000259" key="2">
    <source>
        <dbReference type="PROSITE" id="PS50162"/>
    </source>
</evidence>